<evidence type="ECO:0000256" key="6">
    <source>
        <dbReference type="ARBA" id="ARBA00023136"/>
    </source>
</evidence>
<dbReference type="Gene3D" id="3.30.1330.60">
    <property type="entry name" value="OmpA-like domain"/>
    <property type="match status" value="1"/>
</dbReference>
<feature type="transmembrane region" description="Helical" evidence="9">
    <location>
        <begin position="21"/>
        <end position="45"/>
    </location>
</feature>
<evidence type="ECO:0000313" key="11">
    <source>
        <dbReference type="EMBL" id="SDZ78646.1"/>
    </source>
</evidence>
<feature type="compositionally biased region" description="Basic and acidic residues" evidence="8">
    <location>
        <begin position="115"/>
        <end position="131"/>
    </location>
</feature>
<evidence type="ECO:0000256" key="2">
    <source>
        <dbReference type="ARBA" id="ARBA00008914"/>
    </source>
</evidence>
<accession>A0A1H3VV47</accession>
<evidence type="ECO:0000256" key="5">
    <source>
        <dbReference type="ARBA" id="ARBA00022989"/>
    </source>
</evidence>
<dbReference type="InterPro" id="IPR036737">
    <property type="entry name" value="OmpA-like_sf"/>
</dbReference>
<dbReference type="PANTHER" id="PTHR30329">
    <property type="entry name" value="STATOR ELEMENT OF FLAGELLAR MOTOR COMPLEX"/>
    <property type="match status" value="1"/>
</dbReference>
<evidence type="ECO:0000256" key="7">
    <source>
        <dbReference type="PROSITE-ProRule" id="PRU00473"/>
    </source>
</evidence>
<keyword evidence="5 9" id="KW-1133">Transmembrane helix</keyword>
<evidence type="ECO:0000259" key="10">
    <source>
        <dbReference type="PROSITE" id="PS51123"/>
    </source>
</evidence>
<feature type="compositionally biased region" description="Basic and acidic residues" evidence="8">
    <location>
        <begin position="291"/>
        <end position="311"/>
    </location>
</feature>
<evidence type="ECO:0000256" key="4">
    <source>
        <dbReference type="ARBA" id="ARBA00022692"/>
    </source>
</evidence>
<dbReference type="AlphaFoldDB" id="A0A1H3VV47"/>
<feature type="region of interest" description="Disordered" evidence="8">
    <location>
        <begin position="260"/>
        <end position="311"/>
    </location>
</feature>
<keyword evidence="3" id="KW-1003">Cell membrane</keyword>
<dbReference type="CDD" id="cd07185">
    <property type="entry name" value="OmpA_C-like"/>
    <property type="match status" value="1"/>
</dbReference>
<dbReference type="EMBL" id="FNQM01000001">
    <property type="protein sequence ID" value="SDZ78646.1"/>
    <property type="molecule type" value="Genomic_DNA"/>
</dbReference>
<feature type="compositionally biased region" description="Polar residues" evidence="8">
    <location>
        <begin position="105"/>
        <end position="114"/>
    </location>
</feature>
<name>A0A1H3VV47_9RHOB</name>
<dbReference type="PANTHER" id="PTHR30329:SF21">
    <property type="entry name" value="LIPOPROTEIN YIAD-RELATED"/>
    <property type="match status" value="1"/>
</dbReference>
<protein>
    <submittedName>
        <fullName evidence="11">Chemotaxis protein MotB</fullName>
    </submittedName>
</protein>
<dbReference type="RefSeq" id="WP_093247759.1">
    <property type="nucleotide sequence ID" value="NZ_FNQM01000001.1"/>
</dbReference>
<comment type="similarity">
    <text evidence="2">Belongs to the MotB family.</text>
</comment>
<dbReference type="PROSITE" id="PS51123">
    <property type="entry name" value="OMPA_2"/>
    <property type="match status" value="1"/>
</dbReference>
<dbReference type="InterPro" id="IPR050330">
    <property type="entry name" value="Bact_OuterMem_StrucFunc"/>
</dbReference>
<evidence type="ECO:0000256" key="1">
    <source>
        <dbReference type="ARBA" id="ARBA00004162"/>
    </source>
</evidence>
<dbReference type="STRING" id="89524.SAMN05444370_101344"/>
<dbReference type="InterPro" id="IPR025713">
    <property type="entry name" value="MotB-like_N_dom"/>
</dbReference>
<feature type="domain" description="OmpA-like" evidence="10">
    <location>
        <begin position="173"/>
        <end position="291"/>
    </location>
</feature>
<feature type="region of interest" description="Disordered" evidence="8">
    <location>
        <begin position="88"/>
        <end position="138"/>
    </location>
</feature>
<dbReference type="InterPro" id="IPR006665">
    <property type="entry name" value="OmpA-like"/>
</dbReference>
<gene>
    <name evidence="11" type="ORF">SAMN05444370_101344</name>
</gene>
<evidence type="ECO:0000256" key="8">
    <source>
        <dbReference type="SAM" id="MobiDB-lite"/>
    </source>
</evidence>
<proteinExistence type="inferred from homology"/>
<keyword evidence="6 7" id="KW-0472">Membrane</keyword>
<dbReference type="GO" id="GO:0005886">
    <property type="term" value="C:plasma membrane"/>
    <property type="evidence" value="ECO:0007669"/>
    <property type="project" value="UniProtKB-SubCell"/>
</dbReference>
<dbReference type="SUPFAM" id="SSF103088">
    <property type="entry name" value="OmpA-like"/>
    <property type="match status" value="1"/>
</dbReference>
<evidence type="ECO:0000313" key="12">
    <source>
        <dbReference type="Proteomes" id="UP000198703"/>
    </source>
</evidence>
<reference evidence="11 12" key="1">
    <citation type="submission" date="2016-10" db="EMBL/GenBank/DDBJ databases">
        <authorList>
            <person name="de Groot N.N."/>
        </authorList>
    </citation>
    <scope>NUCLEOTIDE SEQUENCE [LARGE SCALE GENOMIC DNA]</scope>
    <source>
        <strain evidence="11 12">DSM 15345</strain>
    </source>
</reference>
<dbReference type="Proteomes" id="UP000198703">
    <property type="component" value="Unassembled WGS sequence"/>
</dbReference>
<organism evidence="11 12">
    <name type="scientific">Rubrimonas cliftonensis</name>
    <dbReference type="NCBI Taxonomy" id="89524"/>
    <lineage>
        <taxon>Bacteria</taxon>
        <taxon>Pseudomonadati</taxon>
        <taxon>Pseudomonadota</taxon>
        <taxon>Alphaproteobacteria</taxon>
        <taxon>Rhodobacterales</taxon>
        <taxon>Paracoccaceae</taxon>
        <taxon>Rubrimonas</taxon>
    </lineage>
</organism>
<dbReference type="Pfam" id="PF00691">
    <property type="entry name" value="OmpA"/>
    <property type="match status" value="1"/>
</dbReference>
<keyword evidence="12" id="KW-1185">Reference proteome</keyword>
<sequence>MSNLRPIIKKKKKVMGGGHHGGAWKVAYADFVTAMMAFFLLMWLLNATSEEQREGLAEYFVQRIPISPVSGGGDGALKGDSLEAMGAKAASGRGAANAREDLDETSSSVSSNDGPSEKPAETDGVEQRDAAEGAAGEKAFSDIESAFESLSGESDVADTMLRHIRTRTTPEGLVIEVFDTEGETLFTAGSSEPTPMLRALLGMVASVAKLVDNDVAITGHTDSSPFVVNGDDGNWRLSSDRANGARRALLAEGLDPGRISEVSGKAGTQPLVDDPEDPRNRRVEITLLRRPPQEAHFDVPKGKPAAEAEGE</sequence>
<comment type="subcellular location">
    <subcellularLocation>
        <location evidence="1">Cell membrane</location>
        <topology evidence="1">Single-pass membrane protein</topology>
    </subcellularLocation>
</comment>
<keyword evidence="4 9" id="KW-0812">Transmembrane</keyword>
<evidence type="ECO:0000256" key="3">
    <source>
        <dbReference type="ARBA" id="ARBA00022475"/>
    </source>
</evidence>
<dbReference type="Pfam" id="PF13677">
    <property type="entry name" value="MotB_plug"/>
    <property type="match status" value="1"/>
</dbReference>
<dbReference type="OrthoDB" id="7170686at2"/>
<evidence type="ECO:0000256" key="9">
    <source>
        <dbReference type="SAM" id="Phobius"/>
    </source>
</evidence>
<feature type="compositionally biased region" description="Low complexity" evidence="8">
    <location>
        <begin position="88"/>
        <end position="97"/>
    </location>
</feature>